<reference evidence="15 16" key="1">
    <citation type="journal article" date="2018" name="G3 (Bethesda)">
        <title>Phylogenetic and Phylogenomic Definition of Rhizopus Species.</title>
        <authorList>
            <person name="Gryganskyi A.P."/>
            <person name="Golan J."/>
            <person name="Dolatabadi S."/>
            <person name="Mondo S."/>
            <person name="Robb S."/>
            <person name="Idnurm A."/>
            <person name="Muszewska A."/>
            <person name="Steczkiewicz K."/>
            <person name="Masonjones S."/>
            <person name="Liao H.L."/>
            <person name="Gajdeczka M.T."/>
            <person name="Anike F."/>
            <person name="Vuek A."/>
            <person name="Anishchenko I.M."/>
            <person name="Voigt K."/>
            <person name="de Hoog G.S."/>
            <person name="Smith M.E."/>
            <person name="Heitman J."/>
            <person name="Vilgalys R."/>
            <person name="Stajich J.E."/>
        </authorList>
    </citation>
    <scope>NUCLEOTIDE SEQUENCE [LARGE SCALE GENOMIC DNA]</scope>
    <source>
        <strain evidence="15 16">LSU 92-RS-03</strain>
    </source>
</reference>
<dbReference type="PROSITE" id="PS00211">
    <property type="entry name" value="ABC_TRANSPORTER_1"/>
    <property type="match status" value="1"/>
</dbReference>
<dbReference type="InterPro" id="IPR027417">
    <property type="entry name" value="P-loop_NTPase"/>
</dbReference>
<dbReference type="InterPro" id="IPR039421">
    <property type="entry name" value="Type_1_exporter"/>
</dbReference>
<dbReference type="GO" id="GO:0005743">
    <property type="term" value="C:mitochondrial inner membrane"/>
    <property type="evidence" value="ECO:0007669"/>
    <property type="project" value="TreeGrafter"/>
</dbReference>
<evidence type="ECO:0000259" key="14">
    <source>
        <dbReference type="PROSITE" id="PS50929"/>
    </source>
</evidence>
<feature type="transmembrane region" description="Helical" evidence="12">
    <location>
        <begin position="841"/>
        <end position="860"/>
    </location>
</feature>
<gene>
    <name evidence="15" type="primary">ABCB4_1</name>
    <name evidence="15" type="ORF">CU098_000512</name>
</gene>
<evidence type="ECO:0000256" key="5">
    <source>
        <dbReference type="ARBA" id="ARBA00022737"/>
    </source>
</evidence>
<keyword evidence="5" id="KW-0677">Repeat</keyword>
<evidence type="ECO:0000256" key="9">
    <source>
        <dbReference type="ARBA" id="ARBA00023136"/>
    </source>
</evidence>
<feature type="domain" description="ABC transmembrane type-1" evidence="14">
    <location>
        <begin position="732"/>
        <end position="986"/>
    </location>
</feature>
<feature type="compositionally biased region" description="Low complexity" evidence="11">
    <location>
        <begin position="1"/>
        <end position="16"/>
    </location>
</feature>
<dbReference type="InterPro" id="IPR017871">
    <property type="entry name" value="ABC_transporter-like_CS"/>
</dbReference>
<feature type="transmembrane region" description="Helical" evidence="12">
    <location>
        <begin position="96"/>
        <end position="122"/>
    </location>
</feature>
<dbReference type="FunFam" id="3.40.50.300:FF:000913">
    <property type="entry name" value="ABC multidrug transporter SitT"/>
    <property type="match status" value="1"/>
</dbReference>
<dbReference type="InterPro" id="IPR011527">
    <property type="entry name" value="ABC1_TM_dom"/>
</dbReference>
<dbReference type="PROSITE" id="PS50929">
    <property type="entry name" value="ABC_TM1F"/>
    <property type="match status" value="2"/>
</dbReference>
<protein>
    <submittedName>
        <fullName evidence="15">ATP-binding cassette, sub-B (MDR TAP), member 4</fullName>
    </submittedName>
</protein>
<dbReference type="SUPFAM" id="SSF90123">
    <property type="entry name" value="ABC transporter transmembrane region"/>
    <property type="match status" value="2"/>
</dbReference>
<evidence type="ECO:0000256" key="10">
    <source>
        <dbReference type="SAM" id="Coils"/>
    </source>
</evidence>
<feature type="transmembrane region" description="Helical" evidence="12">
    <location>
        <begin position="740"/>
        <end position="761"/>
    </location>
</feature>
<dbReference type="AlphaFoldDB" id="A0A367KW95"/>
<accession>A0A367KW95</accession>
<dbReference type="GO" id="GO:0016887">
    <property type="term" value="F:ATP hydrolysis activity"/>
    <property type="evidence" value="ECO:0007669"/>
    <property type="project" value="InterPro"/>
</dbReference>
<dbReference type="Pfam" id="PF00005">
    <property type="entry name" value="ABC_tran"/>
    <property type="match status" value="1"/>
</dbReference>
<feature type="compositionally biased region" description="Basic and acidic residues" evidence="11">
    <location>
        <begin position="57"/>
        <end position="69"/>
    </location>
</feature>
<dbReference type="SUPFAM" id="SSF52540">
    <property type="entry name" value="P-loop containing nucleoside triphosphate hydrolases"/>
    <property type="match status" value="1"/>
</dbReference>
<dbReference type="CDD" id="cd18577">
    <property type="entry name" value="ABC_6TM_Pgp_ABCB1_D1_like"/>
    <property type="match status" value="1"/>
</dbReference>
<keyword evidence="3" id="KW-0813">Transport</keyword>
<comment type="subcellular location">
    <subcellularLocation>
        <location evidence="1">Membrane</location>
        <topology evidence="1">Multi-pass membrane protein</topology>
    </subcellularLocation>
</comment>
<comment type="caution">
    <text evidence="15">The sequence shown here is derived from an EMBL/GenBank/DDBJ whole genome shotgun (WGS) entry which is preliminary data.</text>
</comment>
<feature type="domain" description="ABC transmembrane type-1" evidence="14">
    <location>
        <begin position="99"/>
        <end position="388"/>
    </location>
</feature>
<evidence type="ECO:0000256" key="11">
    <source>
        <dbReference type="SAM" id="MobiDB-lite"/>
    </source>
</evidence>
<evidence type="ECO:0000313" key="16">
    <source>
        <dbReference type="Proteomes" id="UP000253551"/>
    </source>
</evidence>
<dbReference type="InterPro" id="IPR036640">
    <property type="entry name" value="ABC1_TM_sf"/>
</dbReference>
<evidence type="ECO:0000256" key="1">
    <source>
        <dbReference type="ARBA" id="ARBA00004141"/>
    </source>
</evidence>
<dbReference type="PANTHER" id="PTHR43394">
    <property type="entry name" value="ATP-DEPENDENT PERMEASE MDL1, MITOCHONDRIAL"/>
    <property type="match status" value="1"/>
</dbReference>
<dbReference type="PANTHER" id="PTHR43394:SF27">
    <property type="entry name" value="ATP-DEPENDENT TRANSLOCASE ABCB1-LIKE"/>
    <property type="match status" value="1"/>
</dbReference>
<dbReference type="Proteomes" id="UP000253551">
    <property type="component" value="Unassembled WGS sequence"/>
</dbReference>
<feature type="transmembrane region" description="Helical" evidence="12">
    <location>
        <begin position="325"/>
        <end position="346"/>
    </location>
</feature>
<feature type="transmembrane region" description="Helical" evidence="12">
    <location>
        <begin position="221"/>
        <end position="240"/>
    </location>
</feature>
<keyword evidence="6" id="KW-0547">Nucleotide-binding</keyword>
<dbReference type="InterPro" id="IPR003439">
    <property type="entry name" value="ABC_transporter-like_ATP-bd"/>
</dbReference>
<evidence type="ECO:0000256" key="2">
    <source>
        <dbReference type="ARBA" id="ARBA00007577"/>
    </source>
</evidence>
<keyword evidence="9 12" id="KW-0472">Membrane</keyword>
<dbReference type="CDD" id="cd03249">
    <property type="entry name" value="ABC_MTABC3_MDL1_MDL2"/>
    <property type="match status" value="1"/>
</dbReference>
<dbReference type="CDD" id="cd18578">
    <property type="entry name" value="ABC_6TM_Pgp_ABCB1_D2_like"/>
    <property type="match status" value="1"/>
</dbReference>
<evidence type="ECO:0000256" key="8">
    <source>
        <dbReference type="ARBA" id="ARBA00022989"/>
    </source>
</evidence>
<proteinExistence type="inferred from homology"/>
<evidence type="ECO:0000256" key="3">
    <source>
        <dbReference type="ARBA" id="ARBA00022448"/>
    </source>
</evidence>
<dbReference type="InterPro" id="IPR003593">
    <property type="entry name" value="AAA+_ATPase"/>
</dbReference>
<organism evidence="15 16">
    <name type="scientific">Rhizopus stolonifer</name>
    <name type="common">Rhizopus nigricans</name>
    <dbReference type="NCBI Taxonomy" id="4846"/>
    <lineage>
        <taxon>Eukaryota</taxon>
        <taxon>Fungi</taxon>
        <taxon>Fungi incertae sedis</taxon>
        <taxon>Mucoromycota</taxon>
        <taxon>Mucoromycotina</taxon>
        <taxon>Mucoromycetes</taxon>
        <taxon>Mucorales</taxon>
        <taxon>Mucorineae</taxon>
        <taxon>Rhizopodaceae</taxon>
        <taxon>Rhizopus</taxon>
    </lineage>
</organism>
<dbReference type="EMBL" id="PJQM01000147">
    <property type="protein sequence ID" value="RCI06466.1"/>
    <property type="molecule type" value="Genomic_DNA"/>
</dbReference>
<keyword evidence="16" id="KW-1185">Reference proteome</keyword>
<keyword evidence="10" id="KW-0175">Coiled coil</keyword>
<name>A0A367KW95_RHIST</name>
<keyword evidence="4 12" id="KW-0812">Transmembrane</keyword>
<dbReference type="OrthoDB" id="6500128at2759"/>
<evidence type="ECO:0000259" key="13">
    <source>
        <dbReference type="PROSITE" id="PS50893"/>
    </source>
</evidence>
<evidence type="ECO:0000256" key="4">
    <source>
        <dbReference type="ARBA" id="ARBA00022692"/>
    </source>
</evidence>
<dbReference type="PROSITE" id="PS50893">
    <property type="entry name" value="ABC_TRANSPORTER_2"/>
    <property type="match status" value="1"/>
</dbReference>
<dbReference type="FunFam" id="1.20.1560.10:FF:000018">
    <property type="entry name" value="ATP-binding cassette subfamily B member 11"/>
    <property type="match status" value="1"/>
</dbReference>
<dbReference type="GO" id="GO:0005524">
    <property type="term" value="F:ATP binding"/>
    <property type="evidence" value="ECO:0007669"/>
    <property type="project" value="UniProtKB-KW"/>
</dbReference>
<dbReference type="GO" id="GO:0090374">
    <property type="term" value="P:oligopeptide export from mitochondrion"/>
    <property type="evidence" value="ECO:0007669"/>
    <property type="project" value="TreeGrafter"/>
</dbReference>
<dbReference type="STRING" id="4846.A0A367KW95"/>
<evidence type="ECO:0000256" key="7">
    <source>
        <dbReference type="ARBA" id="ARBA00022840"/>
    </source>
</evidence>
<feature type="transmembrane region" description="Helical" evidence="12">
    <location>
        <begin position="358"/>
        <end position="377"/>
    </location>
</feature>
<feature type="non-terminal residue" evidence="15">
    <location>
        <position position="1019"/>
    </location>
</feature>
<evidence type="ECO:0000256" key="6">
    <source>
        <dbReference type="ARBA" id="ARBA00022741"/>
    </source>
</evidence>
<dbReference type="Gene3D" id="3.40.50.300">
    <property type="entry name" value="P-loop containing nucleotide triphosphate hydrolases"/>
    <property type="match status" value="1"/>
</dbReference>
<feature type="domain" description="ABC transporter" evidence="13">
    <location>
        <begin position="423"/>
        <end position="673"/>
    </location>
</feature>
<feature type="region of interest" description="Disordered" evidence="11">
    <location>
        <begin position="1"/>
        <end position="33"/>
    </location>
</feature>
<feature type="region of interest" description="Disordered" evidence="11">
    <location>
        <begin position="56"/>
        <end position="76"/>
    </location>
</feature>
<sequence length="1019" mass="113180">MTDLSVSSRSTSTSQTFHDDKKRNSNTSDIKAASSANLNDEKLLLEEEIAAIPIKQMESRHAEEKEKEEKKKKKKEKQPTVPIYKLFRFATPLERCMILISLIFSIGVGALQPISIIIFGQFMGTISTSMVTGDLERLANDAHPLILIFVYMGTGVLVAAYITNCFWVLTGENQVRRIRNMYVHAILRQDMGWFDKAEEGSLTTRLATDTQLIQDGISEKFGLFAMCVGQFITGFVVAFVKGWRLAVVMLATLPVLAGVGGAMGFFITKYTLKSQDSYAEAGSIAEQVFSGIRTVYSFSLQNRFADLYEKKLVKAMDVGIKRGQVLGFGFGGFMFTLFSTYGLAFWYGSKLTREGLMYGQDVLVVFFAMIMGAIAFLQLPPNLSAVSSACGAAYKIYATIDRVPPIDADKQDGLAPEKILGEIEFKDVKFSYPTRPDITILKKLNLNIKPGMTVAFVGPSGSGKSTSVQLLQRFYDPLEGSVILDGKDLKDYNVAWLRSKIGVVSQEPVLFNMTIKQNLLMGVTEEVTNDDIVVACKKANCHSFISQLPDGYETLVGEHGGMLSGGQKQRIAIARAILKNPTILLLDEATSALDTQNADLIVVMQGGDLVEQGTHNDLVELNGVYADLVRKQEIATKQVGSNVEELNSEELLKREQQELIAEKKRAEEELINEKDTTANLFKTTSRASVDAYELKLRKEKEERKQAMKQSAPLGKVLKQMRPEWPFPDTTPPGPMEGTNLYSFLFVIIGIAALIGFATQVICFEVAGERYTKRLRGQIFRAFMKQEIGFFDEDDNSLGALTSKLAIDSKNVNELVTKTWGDITQIIVTAITGLAIAFSQSWMLTLIILCMAPFIGFATFYESKIHRGFEDKTKKANEQSGEVAGEAIKEIRTVAGLNKQSYFENKYHNATDRPHRLAQRKAYMSSLGYAMQQGITLYTNAVAFYAGTQLMWHHGLAFNKMFTCMMTIMITAQGIGRASVFTTTYAKAKYSSIAAFEILEREPSIDPDLEGIEPNRSQIK</sequence>
<dbReference type="Gene3D" id="1.20.1560.10">
    <property type="entry name" value="ABC transporter type 1, transmembrane domain"/>
    <property type="match status" value="2"/>
</dbReference>
<feature type="coiled-coil region" evidence="10">
    <location>
        <begin position="649"/>
        <end position="709"/>
    </location>
</feature>
<dbReference type="Pfam" id="PF00664">
    <property type="entry name" value="ABC_membrane"/>
    <property type="match status" value="2"/>
</dbReference>
<comment type="similarity">
    <text evidence="2">Belongs to the ABC transporter superfamily. ABCB family. Multidrug resistance exporter (TC 3.A.1.201) subfamily.</text>
</comment>
<feature type="transmembrane region" description="Helical" evidence="12">
    <location>
        <begin position="246"/>
        <end position="267"/>
    </location>
</feature>
<dbReference type="GO" id="GO:0015421">
    <property type="term" value="F:ABC-type oligopeptide transporter activity"/>
    <property type="evidence" value="ECO:0007669"/>
    <property type="project" value="TreeGrafter"/>
</dbReference>
<keyword evidence="7 15" id="KW-0067">ATP-binding</keyword>
<dbReference type="SMART" id="SM00382">
    <property type="entry name" value="AAA"/>
    <property type="match status" value="1"/>
</dbReference>
<feature type="transmembrane region" description="Helical" evidence="12">
    <location>
        <begin position="142"/>
        <end position="169"/>
    </location>
</feature>
<evidence type="ECO:0000313" key="15">
    <source>
        <dbReference type="EMBL" id="RCI06466.1"/>
    </source>
</evidence>
<keyword evidence="8 12" id="KW-1133">Transmembrane helix</keyword>
<evidence type="ECO:0000256" key="12">
    <source>
        <dbReference type="SAM" id="Phobius"/>
    </source>
</evidence>